<feature type="transmembrane region" description="Helical" evidence="1">
    <location>
        <begin position="169"/>
        <end position="188"/>
    </location>
</feature>
<dbReference type="PANTHER" id="PTHR31303">
    <property type="entry name" value="CTP-DEPENDENT DIACYLGLYCEROL KINASE 1"/>
    <property type="match status" value="1"/>
</dbReference>
<keyword evidence="3" id="KW-1185">Reference proteome</keyword>
<dbReference type="InParanoid" id="A0A259TWC7"/>
<keyword evidence="1" id="KW-0472">Membrane</keyword>
<accession>A0A259TWC7</accession>
<dbReference type="AlphaFoldDB" id="A0A259TWC7"/>
<feature type="transmembrane region" description="Helical" evidence="1">
    <location>
        <begin position="86"/>
        <end position="105"/>
    </location>
</feature>
<dbReference type="EMBL" id="MQWB01000001">
    <property type="protein sequence ID" value="OZC02021.1"/>
    <property type="molecule type" value="Genomic_DNA"/>
</dbReference>
<name>A0A259TWC7_9BACT</name>
<dbReference type="PANTHER" id="PTHR31303:SF1">
    <property type="entry name" value="CTP-DEPENDENT DIACYLGLYCEROL KINASE 1"/>
    <property type="match status" value="1"/>
</dbReference>
<evidence type="ECO:0000313" key="3">
    <source>
        <dbReference type="Proteomes" id="UP000216446"/>
    </source>
</evidence>
<feature type="transmembrane region" description="Helical" evidence="1">
    <location>
        <begin position="143"/>
        <end position="163"/>
    </location>
</feature>
<dbReference type="InterPro" id="IPR037997">
    <property type="entry name" value="Dgk1-like"/>
</dbReference>
<reference evidence="2 3" key="1">
    <citation type="submission" date="2016-11" db="EMBL/GenBank/DDBJ databases">
        <title>Study of marine rhodopsin-containing bacteria.</title>
        <authorList>
            <person name="Yoshizawa S."/>
            <person name="Kumagai Y."/>
            <person name="Kogure K."/>
        </authorList>
    </citation>
    <scope>NUCLEOTIDE SEQUENCE [LARGE SCALE GENOMIC DNA]</scope>
    <source>
        <strain evidence="2 3">SG-29</strain>
    </source>
</reference>
<dbReference type="Proteomes" id="UP000216446">
    <property type="component" value="Unassembled WGS sequence"/>
</dbReference>
<comment type="caution">
    <text evidence="2">The sequence shown here is derived from an EMBL/GenBank/DDBJ whole genome shotgun (WGS) entry which is preliminary data.</text>
</comment>
<organism evidence="2 3">
    <name type="scientific">Rubricoccus marinus</name>
    <dbReference type="NCBI Taxonomy" id="716817"/>
    <lineage>
        <taxon>Bacteria</taxon>
        <taxon>Pseudomonadati</taxon>
        <taxon>Rhodothermota</taxon>
        <taxon>Rhodothermia</taxon>
        <taxon>Rhodothermales</taxon>
        <taxon>Rubricoccaceae</taxon>
        <taxon>Rubricoccus</taxon>
    </lineage>
</organism>
<dbReference type="GO" id="GO:0004143">
    <property type="term" value="F:ATP-dependent diacylglycerol kinase activity"/>
    <property type="evidence" value="ECO:0007669"/>
    <property type="project" value="InterPro"/>
</dbReference>
<gene>
    <name evidence="2" type="ORF">BSZ36_02910</name>
</gene>
<protein>
    <recommendedName>
        <fullName evidence="4">Phosphatidate cytidylyltransferase</fullName>
    </recommendedName>
</protein>
<evidence type="ECO:0000313" key="2">
    <source>
        <dbReference type="EMBL" id="OZC02021.1"/>
    </source>
</evidence>
<sequence>MSDHVPVISYAAEVRRKALHLGALVIPVGILLFGREVSLWVLVPLAVIALAADWSRQRIRWARDFLLKAFASLMRPEEIPPFGERIVFNGATMMCVAAALCVALFSPVVAASAMAMQMIGDAAAALVGRRIGRTRLFGSPKSLEGTLAFIVTAALMGWAFAQWPGVELSLAQILVGAVVAAAVEALPIPVNDNLRVPLAAGAAMWAVGLVV</sequence>
<keyword evidence="1" id="KW-1133">Transmembrane helix</keyword>
<evidence type="ECO:0000256" key="1">
    <source>
        <dbReference type="SAM" id="Phobius"/>
    </source>
</evidence>
<proteinExistence type="predicted"/>
<keyword evidence="1" id="KW-0812">Transmembrane</keyword>
<dbReference type="RefSeq" id="WP_094545826.1">
    <property type="nucleotide sequence ID" value="NZ_MQWB01000001.1"/>
</dbReference>
<evidence type="ECO:0008006" key="4">
    <source>
        <dbReference type="Google" id="ProtNLM"/>
    </source>
</evidence>